<evidence type="ECO:0000313" key="1">
    <source>
        <dbReference type="EMBL" id="BAY84750.1"/>
    </source>
</evidence>
<dbReference type="Proteomes" id="UP000218418">
    <property type="component" value="Chromosome"/>
</dbReference>
<name>A0A1Z4LU23_9CYAN</name>
<dbReference type="OrthoDB" id="428427at2"/>
<dbReference type="AlphaFoldDB" id="A0A1Z4LU23"/>
<protein>
    <submittedName>
        <fullName evidence="1">Uncharacterized protein</fullName>
    </submittedName>
</protein>
<organism evidence="1 2">
    <name type="scientific">Calothrix parasitica NIES-267</name>
    <dbReference type="NCBI Taxonomy" id="1973488"/>
    <lineage>
        <taxon>Bacteria</taxon>
        <taxon>Bacillati</taxon>
        <taxon>Cyanobacteriota</taxon>
        <taxon>Cyanophyceae</taxon>
        <taxon>Nostocales</taxon>
        <taxon>Calotrichaceae</taxon>
        <taxon>Calothrix</taxon>
    </lineage>
</organism>
<accession>A0A1Z4LU23</accession>
<evidence type="ECO:0000313" key="2">
    <source>
        <dbReference type="Proteomes" id="UP000218418"/>
    </source>
</evidence>
<sequence>MIEVGLLYGRQVELLNGEVVEMPPEGPLHAQLSTDAADYLRSLLGYNFRKKMGRLHKPINSFSIRHLISFGNASLTQKACPFFKVPSRGKKHLYVVQSQ</sequence>
<proteinExistence type="predicted"/>
<keyword evidence="2" id="KW-1185">Reference proteome</keyword>
<reference evidence="1 2" key="1">
    <citation type="submission" date="2017-06" db="EMBL/GenBank/DDBJ databases">
        <title>Genome sequencing of cyanobaciteial culture collection at National Institute for Environmental Studies (NIES).</title>
        <authorList>
            <person name="Hirose Y."/>
            <person name="Shimura Y."/>
            <person name="Fujisawa T."/>
            <person name="Nakamura Y."/>
            <person name="Kawachi M."/>
        </authorList>
    </citation>
    <scope>NUCLEOTIDE SEQUENCE [LARGE SCALE GENOMIC DNA]</scope>
    <source>
        <strain evidence="1 2">NIES-267</strain>
    </source>
</reference>
<gene>
    <name evidence="1" type="ORF">NIES267_42460</name>
</gene>
<dbReference type="EMBL" id="AP018227">
    <property type="protein sequence ID" value="BAY84750.1"/>
    <property type="molecule type" value="Genomic_DNA"/>
</dbReference>